<evidence type="ECO:0000313" key="9">
    <source>
        <dbReference type="EMBL" id="GAW95858.1"/>
    </source>
</evidence>
<reference evidence="9 10" key="1">
    <citation type="submission" date="2017-06" db="EMBL/GenBank/DDBJ databases">
        <title>Whole Genome Sequences of Colwellia marinimaniae MTCD1.</title>
        <authorList>
            <person name="Kusumoto H."/>
            <person name="Inoue M."/>
            <person name="Tanikawa K."/>
            <person name="Maeji H."/>
            <person name="Cameron J.H."/>
            <person name="Bartlett D.H."/>
        </authorList>
    </citation>
    <scope>NUCLEOTIDE SEQUENCE [LARGE SCALE GENOMIC DNA]</scope>
    <source>
        <strain evidence="9 10">MTCD1</strain>
    </source>
</reference>
<feature type="domain" description="Heme-copper oxidase subunit III family profile" evidence="8">
    <location>
        <begin position="1"/>
        <end position="216"/>
    </location>
</feature>
<keyword evidence="10" id="KW-1185">Reference proteome</keyword>
<dbReference type="PANTHER" id="PTHR11403">
    <property type="entry name" value="CYTOCHROME C OXIDASE SUBUNIT III"/>
    <property type="match status" value="1"/>
</dbReference>
<evidence type="ECO:0000259" key="8">
    <source>
        <dbReference type="PROSITE" id="PS50253"/>
    </source>
</evidence>
<dbReference type="InterPro" id="IPR000298">
    <property type="entry name" value="Cyt_c_oxidase-like_su3"/>
</dbReference>
<keyword evidence="4 7" id="KW-1133">Transmembrane helix</keyword>
<name>A0ABQ0MU03_9GAMM</name>
<evidence type="ECO:0000256" key="7">
    <source>
        <dbReference type="SAM" id="Phobius"/>
    </source>
</evidence>
<feature type="transmembrane region" description="Helical" evidence="7">
    <location>
        <begin position="196"/>
        <end position="213"/>
    </location>
</feature>
<dbReference type="Pfam" id="PF00510">
    <property type="entry name" value="COX3"/>
    <property type="match status" value="1"/>
</dbReference>
<evidence type="ECO:0000313" key="10">
    <source>
        <dbReference type="Proteomes" id="UP000197068"/>
    </source>
</evidence>
<proteinExistence type="inferred from homology"/>
<dbReference type="InterPro" id="IPR013833">
    <property type="entry name" value="Cyt_c_oxidase_su3_a-hlx"/>
</dbReference>
<keyword evidence="5 7" id="KW-0472">Membrane</keyword>
<evidence type="ECO:0000256" key="5">
    <source>
        <dbReference type="ARBA" id="ARBA00023136"/>
    </source>
</evidence>
<comment type="subcellular location">
    <subcellularLocation>
        <location evidence="6">Cell membrane</location>
        <topology evidence="6">Multi-pass membrane protein</topology>
    </subcellularLocation>
    <subcellularLocation>
        <location evidence="1">Membrane</location>
        <topology evidence="1">Multi-pass membrane protein</topology>
    </subcellularLocation>
</comment>
<evidence type="ECO:0000256" key="1">
    <source>
        <dbReference type="ARBA" id="ARBA00004141"/>
    </source>
</evidence>
<dbReference type="SUPFAM" id="SSF81452">
    <property type="entry name" value="Cytochrome c oxidase subunit III-like"/>
    <property type="match status" value="1"/>
</dbReference>
<dbReference type="PANTHER" id="PTHR11403:SF10">
    <property type="entry name" value="CYTOCHROME C OXIDASE"/>
    <property type="match status" value="1"/>
</dbReference>
<dbReference type="Gene3D" id="1.20.120.80">
    <property type="entry name" value="Cytochrome c oxidase, subunit III, four-helix bundle"/>
    <property type="match status" value="1"/>
</dbReference>
<comment type="caution">
    <text evidence="9">The sequence shown here is derived from an EMBL/GenBank/DDBJ whole genome shotgun (WGS) entry which is preliminary data.</text>
</comment>
<protein>
    <submittedName>
        <fullName evidence="9">Cytochrome-c oxidase</fullName>
    </submittedName>
</protein>
<organism evidence="9 10">
    <name type="scientific">Colwellia marinimaniae</name>
    <dbReference type="NCBI Taxonomy" id="1513592"/>
    <lineage>
        <taxon>Bacteria</taxon>
        <taxon>Pseudomonadati</taxon>
        <taxon>Pseudomonadota</taxon>
        <taxon>Gammaproteobacteria</taxon>
        <taxon>Alteromonadales</taxon>
        <taxon>Colwelliaceae</taxon>
        <taxon>Colwellia</taxon>
    </lineage>
</organism>
<feature type="transmembrane region" description="Helical" evidence="7">
    <location>
        <begin position="37"/>
        <end position="57"/>
    </location>
</feature>
<dbReference type="EMBL" id="BDQM01000009">
    <property type="protein sequence ID" value="GAW95858.1"/>
    <property type="molecule type" value="Genomic_DNA"/>
</dbReference>
<sequence length="227" mass="25983">MQILKSLRVKPWLPVEFEQQTSQATGLLNKEKAASTALHFLLAVITVIFFLFTVTFLQRTQSFDFQALSGEPWLPFTNAEILWQNSAYLLLASISIMLAKKFAERQSLSAIMISLAATTLFTLLFISGQIQVWLQLNQSGFYITTNPANSYYFLLTGVHALHIIGGILVFMRCILLFAVNRSYQQLVSRLKLCARYWHYLFFIWLFLFFLLTSDADTFKTIASICGF</sequence>
<comment type="similarity">
    <text evidence="2 6">Belongs to the cytochrome c oxidase subunit 3 family.</text>
</comment>
<evidence type="ECO:0000256" key="6">
    <source>
        <dbReference type="RuleBase" id="RU003376"/>
    </source>
</evidence>
<accession>A0ABQ0MU03</accession>
<dbReference type="PROSITE" id="PS50253">
    <property type="entry name" value="COX3"/>
    <property type="match status" value="1"/>
</dbReference>
<feature type="transmembrane region" description="Helical" evidence="7">
    <location>
        <begin position="150"/>
        <end position="175"/>
    </location>
</feature>
<evidence type="ECO:0000256" key="2">
    <source>
        <dbReference type="ARBA" id="ARBA00010581"/>
    </source>
</evidence>
<dbReference type="Proteomes" id="UP000197068">
    <property type="component" value="Unassembled WGS sequence"/>
</dbReference>
<evidence type="ECO:0000256" key="3">
    <source>
        <dbReference type="ARBA" id="ARBA00022692"/>
    </source>
</evidence>
<keyword evidence="3 6" id="KW-0812">Transmembrane</keyword>
<feature type="transmembrane region" description="Helical" evidence="7">
    <location>
        <begin position="111"/>
        <end position="130"/>
    </location>
</feature>
<gene>
    <name evidence="9" type="primary">coxO</name>
    <name evidence="9" type="ORF">MTCD1_01461</name>
</gene>
<dbReference type="RefSeq" id="WP_057181973.1">
    <property type="nucleotide sequence ID" value="NZ_BDQM01000009.1"/>
</dbReference>
<dbReference type="InterPro" id="IPR035973">
    <property type="entry name" value="Cyt_c_oxidase_su3-like_sf"/>
</dbReference>
<feature type="transmembrane region" description="Helical" evidence="7">
    <location>
        <begin position="81"/>
        <end position="99"/>
    </location>
</feature>
<dbReference type="InterPro" id="IPR024791">
    <property type="entry name" value="Cyt_c/ubiquinol_Oxase_su3"/>
</dbReference>
<evidence type="ECO:0000256" key="4">
    <source>
        <dbReference type="ARBA" id="ARBA00022989"/>
    </source>
</evidence>